<dbReference type="CDD" id="cd06225">
    <property type="entry name" value="HAMP"/>
    <property type="match status" value="1"/>
</dbReference>
<keyword evidence="5" id="KW-0472">Membrane</keyword>
<proteinExistence type="inferred from homology"/>
<reference evidence="8" key="1">
    <citation type="journal article" date="2020" name="Appl. Environ. Microbiol.">
        <title>Medium-Chain Fatty Acid Synthesis by 'Candidatus Weimeria bifida' gen. nov., sp. nov., and 'Candidatus Pseudoramibacter fermentans' sp. nov.</title>
        <authorList>
            <person name="Scarborough M.J."/>
            <person name="Myers K.S."/>
            <person name="Donohue T.J."/>
            <person name="Noguera D.R."/>
        </authorList>
    </citation>
    <scope>NUCLEOTIDE SEQUENCE</scope>
    <source>
        <strain evidence="8">LCO1.1</strain>
    </source>
</reference>
<feature type="transmembrane region" description="Helical" evidence="5">
    <location>
        <begin position="188"/>
        <end position="211"/>
    </location>
</feature>
<protein>
    <submittedName>
        <fullName evidence="8">HAMP domain-containing protein</fullName>
    </submittedName>
</protein>
<feature type="domain" description="Methyl-accepting transducer" evidence="6">
    <location>
        <begin position="274"/>
        <end position="538"/>
    </location>
</feature>
<dbReference type="Pfam" id="PF22673">
    <property type="entry name" value="MCP-like_PDC_1"/>
    <property type="match status" value="1"/>
</dbReference>
<evidence type="ECO:0000256" key="2">
    <source>
        <dbReference type="ARBA" id="ARBA00029447"/>
    </source>
</evidence>
<dbReference type="Proteomes" id="UP000460257">
    <property type="component" value="Unassembled WGS sequence"/>
</dbReference>
<evidence type="ECO:0000313" key="9">
    <source>
        <dbReference type="Proteomes" id="UP000460257"/>
    </source>
</evidence>
<dbReference type="Pfam" id="PF00015">
    <property type="entry name" value="MCPsignal"/>
    <property type="match status" value="1"/>
</dbReference>
<dbReference type="InterPro" id="IPR004089">
    <property type="entry name" value="MCPsignal_dom"/>
</dbReference>
<dbReference type="InterPro" id="IPR029151">
    <property type="entry name" value="Sensor-like_sf"/>
</dbReference>
<evidence type="ECO:0000256" key="4">
    <source>
        <dbReference type="SAM" id="Coils"/>
    </source>
</evidence>
<keyword evidence="1 3" id="KW-0807">Transducer</keyword>
<evidence type="ECO:0000256" key="1">
    <source>
        <dbReference type="ARBA" id="ARBA00023224"/>
    </source>
</evidence>
<dbReference type="PROSITE" id="PS50885">
    <property type="entry name" value="HAMP"/>
    <property type="match status" value="1"/>
</dbReference>
<dbReference type="CDD" id="cd18773">
    <property type="entry name" value="PDC1_HK_sensor"/>
    <property type="match status" value="1"/>
</dbReference>
<keyword evidence="5" id="KW-1133">Transmembrane helix</keyword>
<keyword evidence="9" id="KW-1185">Reference proteome</keyword>
<dbReference type="SMART" id="SM00304">
    <property type="entry name" value="HAMP"/>
    <property type="match status" value="1"/>
</dbReference>
<dbReference type="InterPro" id="IPR003660">
    <property type="entry name" value="HAMP_dom"/>
</dbReference>
<sequence>MKLTPMSTSGVYIGLANGMWIDPSGWVPDSDYVITDRDWYKLGINSDSFVMGEPYVDEDTGGIVVTISRKVHMFDSDGVAAVDLKIGKIVDDVSKLKPMKTGGSVLISNKSVISYFHKEDNGKTIAEVNDSYLNSLKTLADQNPKGDRLVKSYDGNSYSCVFSKIAGTNWTLISSVNSNTVYSDVSKMVTLGVIICIVAIILISLLLYFFINKLISKPVEKLTSNILRIASGDFTKSDREEVEKKVNDEIGAMNGSMGKFVNGMHKTLLDITGETDQLADAARNSANESAALNDQAAEQSRSMDQIANTMNGMAQAVTELAENATNLAQEVDGLTTQGNTTSDTVQKLQSKAQEGQSAMANVETEISSLSQAMTEMNDAVEAVGKSAEQITSIIEMINSISSQTNLLSLNASIEAARAGEAGKGFAVVASEIGQLANDSADATKQISNIIDEVTVNITALAKKAQENMTNIKNGSEAVSNTGETFREIFKTLDETSETANDMIARVNKVNDIASSVAAIAEEQSASTEEVTATVDNLTATAQNVAESSKKVNASAETVNKSAESIENYITKFKL</sequence>
<dbReference type="Gene3D" id="3.30.450.20">
    <property type="entry name" value="PAS domain"/>
    <property type="match status" value="2"/>
</dbReference>
<evidence type="ECO:0000256" key="3">
    <source>
        <dbReference type="PROSITE-ProRule" id="PRU00284"/>
    </source>
</evidence>
<dbReference type="GO" id="GO:0007165">
    <property type="term" value="P:signal transduction"/>
    <property type="evidence" value="ECO:0007669"/>
    <property type="project" value="UniProtKB-KW"/>
</dbReference>
<dbReference type="PROSITE" id="PS50111">
    <property type="entry name" value="CHEMOTAXIS_TRANSDUC_2"/>
    <property type="match status" value="1"/>
</dbReference>
<accession>A0A6N7J0C3</accession>
<dbReference type="AlphaFoldDB" id="A0A6N7J0C3"/>
<evidence type="ECO:0000256" key="5">
    <source>
        <dbReference type="SAM" id="Phobius"/>
    </source>
</evidence>
<evidence type="ECO:0000259" key="6">
    <source>
        <dbReference type="PROSITE" id="PS50111"/>
    </source>
</evidence>
<evidence type="ECO:0000259" key="7">
    <source>
        <dbReference type="PROSITE" id="PS50885"/>
    </source>
</evidence>
<feature type="coiled-coil region" evidence="4">
    <location>
        <begin position="317"/>
        <end position="379"/>
    </location>
</feature>
<dbReference type="EMBL" id="VOGC01000004">
    <property type="protein sequence ID" value="MQN01296.1"/>
    <property type="molecule type" value="Genomic_DNA"/>
</dbReference>
<name>A0A6N7J0C3_9FIRM</name>
<comment type="similarity">
    <text evidence="2">Belongs to the methyl-accepting chemotaxis (MCP) protein family.</text>
</comment>
<keyword evidence="5" id="KW-0812">Transmembrane</keyword>
<evidence type="ECO:0000313" key="8">
    <source>
        <dbReference type="EMBL" id="MQN01296.1"/>
    </source>
</evidence>
<dbReference type="Gene3D" id="1.10.287.950">
    <property type="entry name" value="Methyl-accepting chemotaxis protein"/>
    <property type="match status" value="1"/>
</dbReference>
<dbReference type="SUPFAM" id="SSF103190">
    <property type="entry name" value="Sensory domain-like"/>
    <property type="match status" value="1"/>
</dbReference>
<dbReference type="GO" id="GO:0016020">
    <property type="term" value="C:membrane"/>
    <property type="evidence" value="ECO:0007669"/>
    <property type="project" value="InterPro"/>
</dbReference>
<dbReference type="PANTHER" id="PTHR32089">
    <property type="entry name" value="METHYL-ACCEPTING CHEMOTAXIS PROTEIN MCPB"/>
    <property type="match status" value="1"/>
</dbReference>
<organism evidence="8 9">
    <name type="scientific">Candidatus Weimeria bifida</name>
    <dbReference type="NCBI Taxonomy" id="2599074"/>
    <lineage>
        <taxon>Bacteria</taxon>
        <taxon>Bacillati</taxon>
        <taxon>Bacillota</taxon>
        <taxon>Clostridia</taxon>
        <taxon>Lachnospirales</taxon>
        <taxon>Lachnospiraceae</taxon>
        <taxon>Candidatus Weimeria</taxon>
    </lineage>
</organism>
<dbReference type="PANTHER" id="PTHR32089:SF112">
    <property type="entry name" value="LYSOZYME-LIKE PROTEIN-RELATED"/>
    <property type="match status" value="1"/>
</dbReference>
<keyword evidence="4" id="KW-0175">Coiled coil</keyword>
<dbReference type="SMART" id="SM00283">
    <property type="entry name" value="MA"/>
    <property type="match status" value="1"/>
</dbReference>
<feature type="domain" description="HAMP" evidence="7">
    <location>
        <begin position="213"/>
        <end position="269"/>
    </location>
</feature>
<dbReference type="SUPFAM" id="SSF58104">
    <property type="entry name" value="Methyl-accepting chemotaxis protein (MCP) signaling domain"/>
    <property type="match status" value="1"/>
</dbReference>
<dbReference type="Pfam" id="PF00672">
    <property type="entry name" value="HAMP"/>
    <property type="match status" value="1"/>
</dbReference>
<gene>
    <name evidence="8" type="ORF">FRC54_05030</name>
</gene>
<comment type="caution">
    <text evidence="8">The sequence shown here is derived from an EMBL/GenBank/DDBJ whole genome shotgun (WGS) entry which is preliminary data.</text>
</comment>